<dbReference type="Proteomes" id="UP000570514">
    <property type="component" value="Unassembled WGS sequence"/>
</dbReference>
<dbReference type="RefSeq" id="WP_167082424.1">
    <property type="nucleotide sequence ID" value="NZ_BAAADC010000001.1"/>
</dbReference>
<protein>
    <recommendedName>
        <fullName evidence="3">Carboxylic ester hydrolase</fullName>
        <ecNumber evidence="3">3.1.1.-</ecNumber>
    </recommendedName>
</protein>
<evidence type="ECO:0000313" key="6">
    <source>
        <dbReference type="Proteomes" id="UP000570514"/>
    </source>
</evidence>
<comment type="caution">
    <text evidence="5">The sequence shown here is derived from an EMBL/GenBank/DDBJ whole genome shotgun (WGS) entry which is preliminary data.</text>
</comment>
<comment type="similarity">
    <text evidence="1 3">Belongs to the type-B carboxylesterase/lipase family.</text>
</comment>
<evidence type="ECO:0000259" key="4">
    <source>
        <dbReference type="Pfam" id="PF00135"/>
    </source>
</evidence>
<evidence type="ECO:0000256" key="3">
    <source>
        <dbReference type="RuleBase" id="RU361235"/>
    </source>
</evidence>
<evidence type="ECO:0000256" key="1">
    <source>
        <dbReference type="ARBA" id="ARBA00005964"/>
    </source>
</evidence>
<dbReference type="GO" id="GO:0016787">
    <property type="term" value="F:hydrolase activity"/>
    <property type="evidence" value="ECO:0007669"/>
    <property type="project" value="UniProtKB-KW"/>
</dbReference>
<proteinExistence type="inferred from homology"/>
<dbReference type="InterPro" id="IPR029058">
    <property type="entry name" value="AB_hydrolase_fold"/>
</dbReference>
<dbReference type="EMBL" id="JAASRM010000001">
    <property type="protein sequence ID" value="NIK88232.1"/>
    <property type="molecule type" value="Genomic_DNA"/>
</dbReference>
<feature type="chain" id="PRO_5033091497" description="Carboxylic ester hydrolase" evidence="3">
    <location>
        <begin position="23"/>
        <end position="507"/>
    </location>
</feature>
<keyword evidence="6" id="KW-1185">Reference proteome</keyword>
<reference evidence="5 6" key="1">
    <citation type="submission" date="2020-03" db="EMBL/GenBank/DDBJ databases">
        <title>Genomic Encyclopedia of Type Strains, Phase IV (KMG-IV): sequencing the most valuable type-strain genomes for metagenomic binning, comparative biology and taxonomic classification.</title>
        <authorList>
            <person name="Goeker M."/>
        </authorList>
    </citation>
    <scope>NUCLEOTIDE SEQUENCE [LARGE SCALE GENOMIC DNA]</scope>
    <source>
        <strain evidence="5 6">DSM 19867</strain>
    </source>
</reference>
<keyword evidence="3" id="KW-0732">Signal</keyword>
<feature type="domain" description="Carboxylesterase type B" evidence="4">
    <location>
        <begin position="23"/>
        <end position="490"/>
    </location>
</feature>
<dbReference type="EC" id="3.1.1.-" evidence="3"/>
<dbReference type="AlphaFoldDB" id="A0A846MYZ2"/>
<dbReference type="Gene3D" id="3.40.50.1820">
    <property type="entry name" value="alpha/beta hydrolase"/>
    <property type="match status" value="1"/>
</dbReference>
<keyword evidence="2 3" id="KW-0378">Hydrolase</keyword>
<dbReference type="SUPFAM" id="SSF53474">
    <property type="entry name" value="alpha/beta-Hydrolases"/>
    <property type="match status" value="1"/>
</dbReference>
<dbReference type="PROSITE" id="PS00122">
    <property type="entry name" value="CARBOXYLESTERASE_B_1"/>
    <property type="match status" value="1"/>
</dbReference>
<organism evidence="5 6">
    <name type="scientific">Rhizomicrobium palustre</name>
    <dbReference type="NCBI Taxonomy" id="189966"/>
    <lineage>
        <taxon>Bacteria</taxon>
        <taxon>Pseudomonadati</taxon>
        <taxon>Pseudomonadota</taxon>
        <taxon>Alphaproteobacteria</taxon>
        <taxon>Micropepsales</taxon>
        <taxon>Micropepsaceae</taxon>
        <taxon>Rhizomicrobium</taxon>
    </lineage>
</organism>
<evidence type="ECO:0000313" key="5">
    <source>
        <dbReference type="EMBL" id="NIK88232.1"/>
    </source>
</evidence>
<dbReference type="PANTHER" id="PTHR11559">
    <property type="entry name" value="CARBOXYLESTERASE"/>
    <property type="match status" value="1"/>
</dbReference>
<dbReference type="InterPro" id="IPR019826">
    <property type="entry name" value="Carboxylesterase_B_AS"/>
</dbReference>
<dbReference type="Pfam" id="PF00135">
    <property type="entry name" value="COesterase"/>
    <property type="match status" value="1"/>
</dbReference>
<feature type="signal peptide" evidence="3">
    <location>
        <begin position="1"/>
        <end position="22"/>
    </location>
</feature>
<name>A0A846MYZ2_9PROT</name>
<gene>
    <name evidence="5" type="ORF">FHS83_001550</name>
</gene>
<dbReference type="InterPro" id="IPR050309">
    <property type="entry name" value="Type-B_Carboxylest/Lipase"/>
</dbReference>
<evidence type="ECO:0000256" key="2">
    <source>
        <dbReference type="ARBA" id="ARBA00022801"/>
    </source>
</evidence>
<dbReference type="InterPro" id="IPR002018">
    <property type="entry name" value="CarbesteraseB"/>
</dbReference>
<accession>A0A846MYZ2</accession>
<sequence length="507" mass="54490">MFRKLCGLALFAALAVSAAAQSAPEVTIDSGKLKGVEENGIVRFLGIPYAAPPVGELRWKAPQPVKPWLGVRDASQFGPACSQTATWVKDSRSEDCLFVNITTPNAKSKKPYPVLVWIHGGGLTSGTGSEWGPLGGKALTEKGMILVRINYRLGVFGFFAHPELSAESPDHASGNQGFRDQIAALQWVKRNIAAFGGDPNNVTIAGCSAGGSSVAALTVSPLANGLFQRGISESGVSGPLPPLAEAEKFNTDAAAKTVGTSRLADLRKLSTEELLKKDWVTFPVTDGVVLTESPRDSFAKGHQNKVPVLLGWNADEGVDLAGDFFGAKTITTATYEAGLHKLFGPQIPPPILAQYPGKSDDEAQASAQRLVTDMIGLQHFGWATMRANAKADPTYLYHYVHSPVEPPKESPCGYGCKAGHGAEIRFAYGLLWPGERDWSADDLALQAEMLGYWTNFAKTGNPNGERQSDWKPFDGTPETVKRLGSEAEIKERGNFTDFRPYLSMLPQ</sequence>